<evidence type="ECO:0000313" key="1">
    <source>
        <dbReference type="EMBL" id="GEK56898.1"/>
    </source>
</evidence>
<comment type="caution">
    <text evidence="1">The sequence shown here is derived from an EMBL/GenBank/DDBJ whole genome shotgun (WGS) entry which is preliminary data.</text>
</comment>
<gene>
    <name evidence="1" type="ORF">PES01_37430</name>
</gene>
<reference evidence="1 2" key="1">
    <citation type="submission" date="2019-07" db="EMBL/GenBank/DDBJ databases">
        <title>Whole genome shotgun sequence of Pseudoalteromonas espejiana NBRC 102222.</title>
        <authorList>
            <person name="Hosoyama A."/>
            <person name="Uohara A."/>
            <person name="Ohji S."/>
            <person name="Ichikawa N."/>
        </authorList>
    </citation>
    <scope>NUCLEOTIDE SEQUENCE [LARGE SCALE GENOMIC DNA]</scope>
    <source>
        <strain evidence="1 2">NBRC 102222</strain>
    </source>
</reference>
<keyword evidence="2" id="KW-1185">Reference proteome</keyword>
<accession>A0A510Y0T6</accession>
<sequence length="57" mass="6651">MAKYFQSEYELERFLDKQIAADCIDSYLDSDGVMSNSCQIFNIAESDISNLDYYTLY</sequence>
<protein>
    <submittedName>
        <fullName evidence="1">Uncharacterized protein</fullName>
    </submittedName>
</protein>
<dbReference type="Proteomes" id="UP000321419">
    <property type="component" value="Unassembled WGS sequence"/>
</dbReference>
<dbReference type="AlphaFoldDB" id="A0A510Y0T6"/>
<proteinExistence type="predicted"/>
<evidence type="ECO:0000313" key="2">
    <source>
        <dbReference type="Proteomes" id="UP000321419"/>
    </source>
</evidence>
<organism evidence="1 2">
    <name type="scientific">Pseudoalteromonas espejiana</name>
    <dbReference type="NCBI Taxonomy" id="28107"/>
    <lineage>
        <taxon>Bacteria</taxon>
        <taxon>Pseudomonadati</taxon>
        <taxon>Pseudomonadota</taxon>
        <taxon>Gammaproteobacteria</taxon>
        <taxon>Alteromonadales</taxon>
        <taxon>Pseudoalteromonadaceae</taxon>
        <taxon>Pseudoalteromonas</taxon>
    </lineage>
</organism>
<name>A0A510Y0T6_9GAMM</name>
<dbReference type="EMBL" id="BJUM01000062">
    <property type="protein sequence ID" value="GEK56898.1"/>
    <property type="molecule type" value="Genomic_DNA"/>
</dbReference>
<dbReference type="RefSeq" id="WP_164504438.1">
    <property type="nucleotide sequence ID" value="NZ_BJUM01000062.1"/>
</dbReference>